<name>A0AA86UYS5_9EUKA</name>
<gene>
    <name evidence="3" type="ORF">HINF_LOCUS36027</name>
    <name evidence="2" type="ORF">HINF_LOCUS40788</name>
</gene>
<organism evidence="2">
    <name type="scientific">Hexamita inflata</name>
    <dbReference type="NCBI Taxonomy" id="28002"/>
    <lineage>
        <taxon>Eukaryota</taxon>
        <taxon>Metamonada</taxon>
        <taxon>Diplomonadida</taxon>
        <taxon>Hexamitidae</taxon>
        <taxon>Hexamitinae</taxon>
        <taxon>Hexamita</taxon>
    </lineage>
</organism>
<feature type="compositionally biased region" description="Polar residues" evidence="1">
    <location>
        <begin position="1"/>
        <end position="18"/>
    </location>
</feature>
<evidence type="ECO:0000313" key="2">
    <source>
        <dbReference type="EMBL" id="CAI9953143.1"/>
    </source>
</evidence>
<reference evidence="2" key="1">
    <citation type="submission" date="2023-06" db="EMBL/GenBank/DDBJ databases">
        <authorList>
            <person name="Kurt Z."/>
        </authorList>
    </citation>
    <scope>NUCLEOTIDE SEQUENCE</scope>
</reference>
<dbReference type="Proteomes" id="UP001642409">
    <property type="component" value="Unassembled WGS sequence"/>
</dbReference>
<dbReference type="EMBL" id="CATOUU010000836">
    <property type="protein sequence ID" value="CAI9953143.1"/>
    <property type="molecule type" value="Genomic_DNA"/>
</dbReference>
<accession>A0AA86UYS5</accession>
<dbReference type="AlphaFoldDB" id="A0AA86UYS5"/>
<evidence type="ECO:0000313" key="3">
    <source>
        <dbReference type="EMBL" id="CAL6035636.1"/>
    </source>
</evidence>
<proteinExistence type="predicted"/>
<reference evidence="3 4" key="2">
    <citation type="submission" date="2024-07" db="EMBL/GenBank/DDBJ databases">
        <authorList>
            <person name="Akdeniz Z."/>
        </authorList>
    </citation>
    <scope>NUCLEOTIDE SEQUENCE [LARGE SCALE GENOMIC DNA]</scope>
</reference>
<sequence length="122" mass="14357">MSTSTWNNVNGRAPTTRSPNREQDQRLLRPNFSTIHYKLEDPENWPMLHGTKSFMSREQKGSVDVMIDETQNIGHNKISTFIAYVTQKKIYYYVMLNNQTMLMNKEVDLLMQFIQNSTSYLD</sequence>
<evidence type="ECO:0000313" key="4">
    <source>
        <dbReference type="Proteomes" id="UP001642409"/>
    </source>
</evidence>
<keyword evidence="4" id="KW-1185">Reference proteome</keyword>
<protein>
    <submittedName>
        <fullName evidence="3">Hypothetical_protein</fullName>
    </submittedName>
</protein>
<evidence type="ECO:0000256" key="1">
    <source>
        <dbReference type="SAM" id="MobiDB-lite"/>
    </source>
</evidence>
<comment type="caution">
    <text evidence="2">The sequence shown here is derived from an EMBL/GenBank/DDBJ whole genome shotgun (WGS) entry which is preliminary data.</text>
</comment>
<feature type="region of interest" description="Disordered" evidence="1">
    <location>
        <begin position="1"/>
        <end position="26"/>
    </location>
</feature>
<dbReference type="EMBL" id="CAXDID020000131">
    <property type="protein sequence ID" value="CAL6035636.1"/>
    <property type="molecule type" value="Genomic_DNA"/>
</dbReference>